<evidence type="ECO:0000313" key="2">
    <source>
        <dbReference type="Proteomes" id="UP000268329"/>
    </source>
</evidence>
<sequence>MLAHRPTLVVGNTTTPDSYADVRAFACDVADRLRLPAVVAVGRDHDLTQYEGVVLADGWETSFESAALGCEALCEDMCVMLASDVYEHPITIRCGHCGDVDPEAAPVWLDGRWTTSVCPSCVEAHACGGLVGVLPVAV</sequence>
<dbReference type="EMBL" id="CP033073">
    <property type="protein sequence ID" value="AYN42479.1"/>
    <property type="molecule type" value="Genomic_DNA"/>
</dbReference>
<dbReference type="KEGG" id="sdd:D9753_30385"/>
<dbReference type="Proteomes" id="UP000268329">
    <property type="component" value="Chromosome"/>
</dbReference>
<gene>
    <name evidence="1" type="ORF">D9753_30385</name>
</gene>
<evidence type="ECO:0000313" key="1">
    <source>
        <dbReference type="EMBL" id="AYN42479.1"/>
    </source>
</evidence>
<protein>
    <submittedName>
        <fullName evidence="1">Uncharacterized protein</fullName>
    </submittedName>
</protein>
<proteinExistence type="predicted"/>
<keyword evidence="2" id="KW-1185">Reference proteome</keyword>
<dbReference type="RefSeq" id="WP_121789905.1">
    <property type="nucleotide sequence ID" value="NZ_CP033073.1"/>
</dbReference>
<accession>A0A3G2JPF2</accession>
<dbReference type="AlphaFoldDB" id="A0A3G2JPF2"/>
<organism evidence="1 2">
    <name type="scientific">Streptomyces dangxiongensis</name>
    <dbReference type="NCBI Taxonomy" id="1442032"/>
    <lineage>
        <taxon>Bacteria</taxon>
        <taxon>Bacillati</taxon>
        <taxon>Actinomycetota</taxon>
        <taxon>Actinomycetes</taxon>
        <taxon>Kitasatosporales</taxon>
        <taxon>Streptomycetaceae</taxon>
        <taxon>Streptomyces</taxon>
    </lineage>
</organism>
<reference evidence="1 2" key="1">
    <citation type="submission" date="2018-10" db="EMBL/GenBank/DDBJ databases">
        <title>The genome of Streptomyces dangxiongensis Z022.</title>
        <authorList>
            <person name="Zhang B."/>
        </authorList>
    </citation>
    <scope>NUCLEOTIDE SEQUENCE [LARGE SCALE GENOMIC DNA]</scope>
    <source>
        <strain evidence="1 2">Z022</strain>
    </source>
</reference>
<dbReference type="OrthoDB" id="4228006at2"/>
<name>A0A3G2JPF2_9ACTN</name>